<dbReference type="Proteomes" id="UP000320160">
    <property type="component" value="Unassembled WGS sequence"/>
</dbReference>
<dbReference type="InterPro" id="IPR029064">
    <property type="entry name" value="Ribosomal_eL30-like_sf"/>
</dbReference>
<dbReference type="PANTHER" id="PTHR34215">
    <property type="entry name" value="BLL0784 PROTEIN"/>
    <property type="match status" value="1"/>
</dbReference>
<proteinExistence type="predicted"/>
<feature type="region of interest" description="Disordered" evidence="1">
    <location>
        <begin position="234"/>
        <end position="253"/>
    </location>
</feature>
<sequence length="253" mass="27201">MKSSWPRARIGLKRRTPLQRKTPNEDRHSPIRKCILSGEHGERAALIRLALGPDGSVAPDLFAKAPGRGAWIGVDHAELSKAQAKGKLAGLLRRAFKTDKIEIIDDLAGRIDRGLEKAFLDRLGLEARAGHLILGAEKIDTASRSGQVRLLLHASDASADGSGKRDQAWRVGEDAEGSGKSGIKLPVDRDSLSAALGRQNAVHVALIDQKAADRVMHHLGRWLNFKGCSKAPLDSASDASDARGRDTDISAID</sequence>
<dbReference type="SUPFAM" id="SSF64376">
    <property type="entry name" value="YlxR-like"/>
    <property type="match status" value="1"/>
</dbReference>
<dbReference type="Gene3D" id="3.30.1330.30">
    <property type="match status" value="1"/>
</dbReference>
<gene>
    <name evidence="3" type="ORF">FOM92_03525</name>
</gene>
<dbReference type="PANTHER" id="PTHR34215:SF1">
    <property type="entry name" value="YLXR DOMAIN-CONTAINING PROTEIN"/>
    <property type="match status" value="1"/>
</dbReference>
<keyword evidence="4" id="KW-1185">Reference proteome</keyword>
<evidence type="ECO:0000313" key="3">
    <source>
        <dbReference type="EMBL" id="TSB04505.1"/>
    </source>
</evidence>
<dbReference type="SUPFAM" id="SSF55315">
    <property type="entry name" value="L30e-like"/>
    <property type="match status" value="1"/>
</dbReference>
<feature type="compositionally biased region" description="Basic and acidic residues" evidence="1">
    <location>
        <begin position="162"/>
        <end position="173"/>
    </location>
</feature>
<evidence type="ECO:0000313" key="4">
    <source>
        <dbReference type="Proteomes" id="UP000320160"/>
    </source>
</evidence>
<name>A0A553WIH2_9SPHN</name>
<evidence type="ECO:0000256" key="1">
    <source>
        <dbReference type="SAM" id="MobiDB-lite"/>
    </source>
</evidence>
<accession>A0A553WIH2</accession>
<feature type="domain" description="YlxR" evidence="2">
    <location>
        <begin position="32"/>
        <end position="98"/>
    </location>
</feature>
<dbReference type="Gene3D" id="3.30.1230.10">
    <property type="entry name" value="YlxR-like"/>
    <property type="match status" value="1"/>
</dbReference>
<feature type="region of interest" description="Disordered" evidence="1">
    <location>
        <begin position="1"/>
        <end position="29"/>
    </location>
</feature>
<evidence type="ECO:0000259" key="2">
    <source>
        <dbReference type="Pfam" id="PF04296"/>
    </source>
</evidence>
<feature type="region of interest" description="Disordered" evidence="1">
    <location>
        <begin position="158"/>
        <end position="182"/>
    </location>
</feature>
<organism evidence="3 4">
    <name type="scientific">Sphingorhabdus contaminans</name>
    <dbReference type="NCBI Taxonomy" id="1343899"/>
    <lineage>
        <taxon>Bacteria</taxon>
        <taxon>Pseudomonadati</taxon>
        <taxon>Pseudomonadota</taxon>
        <taxon>Alphaproteobacteria</taxon>
        <taxon>Sphingomonadales</taxon>
        <taxon>Sphingomonadaceae</taxon>
        <taxon>Sphingorhabdus</taxon>
    </lineage>
</organism>
<dbReference type="Pfam" id="PF04296">
    <property type="entry name" value="YlxR"/>
    <property type="match status" value="1"/>
</dbReference>
<dbReference type="InterPro" id="IPR007393">
    <property type="entry name" value="YlxR_dom"/>
</dbReference>
<comment type="caution">
    <text evidence="3">The sequence shown here is derived from an EMBL/GenBank/DDBJ whole genome shotgun (WGS) entry which is preliminary data.</text>
</comment>
<feature type="compositionally biased region" description="Basic and acidic residues" evidence="1">
    <location>
        <begin position="240"/>
        <end position="253"/>
    </location>
</feature>
<dbReference type="OrthoDB" id="9799836at2"/>
<reference evidence="3 4" key="1">
    <citation type="submission" date="2019-07" db="EMBL/GenBank/DDBJ databases">
        <authorList>
            <person name="Park M."/>
        </authorList>
    </citation>
    <scope>NUCLEOTIDE SEQUENCE [LARGE SCALE GENOMIC DNA]</scope>
    <source>
        <strain evidence="3 4">KCTC32445</strain>
    </source>
</reference>
<dbReference type="InterPro" id="IPR037465">
    <property type="entry name" value="YlxR"/>
</dbReference>
<dbReference type="EMBL" id="VKKU01000001">
    <property type="protein sequence ID" value="TSB04505.1"/>
    <property type="molecule type" value="Genomic_DNA"/>
</dbReference>
<dbReference type="InterPro" id="IPR035931">
    <property type="entry name" value="YlxR-like_sf"/>
</dbReference>
<dbReference type="AlphaFoldDB" id="A0A553WIH2"/>
<protein>
    <submittedName>
        <fullName evidence="3">DUF448 domain-containing protein</fullName>
    </submittedName>
</protein>